<feature type="transmembrane region" description="Helical" evidence="8">
    <location>
        <begin position="32"/>
        <end position="51"/>
    </location>
</feature>
<evidence type="ECO:0000313" key="11">
    <source>
        <dbReference type="Proteomes" id="UP000316609"/>
    </source>
</evidence>
<keyword evidence="5 8" id="KW-0812">Transmembrane</keyword>
<feature type="transmembrane region" description="Helical" evidence="8">
    <location>
        <begin position="202"/>
        <end position="219"/>
    </location>
</feature>
<dbReference type="Pfam" id="PF13231">
    <property type="entry name" value="PMT_2"/>
    <property type="match status" value="1"/>
</dbReference>
<feature type="transmembrane region" description="Helical" evidence="8">
    <location>
        <begin position="338"/>
        <end position="356"/>
    </location>
</feature>
<comment type="subcellular location">
    <subcellularLocation>
        <location evidence="1">Cell membrane</location>
        <topology evidence="1">Multi-pass membrane protein</topology>
    </subcellularLocation>
</comment>
<evidence type="ECO:0000256" key="7">
    <source>
        <dbReference type="ARBA" id="ARBA00023136"/>
    </source>
</evidence>
<dbReference type="PANTHER" id="PTHR33908">
    <property type="entry name" value="MANNOSYLTRANSFERASE YKCB-RELATED"/>
    <property type="match status" value="1"/>
</dbReference>
<dbReference type="InterPro" id="IPR050297">
    <property type="entry name" value="LipidA_mod_glycosyltrf_83"/>
</dbReference>
<keyword evidence="4 10" id="KW-0808">Transferase</keyword>
<evidence type="ECO:0000256" key="2">
    <source>
        <dbReference type="ARBA" id="ARBA00022475"/>
    </source>
</evidence>
<feature type="transmembrane region" description="Helical" evidence="8">
    <location>
        <begin position="280"/>
        <end position="300"/>
    </location>
</feature>
<dbReference type="InterPro" id="IPR038731">
    <property type="entry name" value="RgtA/B/C-like"/>
</dbReference>
<dbReference type="GO" id="GO:0005886">
    <property type="term" value="C:plasma membrane"/>
    <property type="evidence" value="ECO:0007669"/>
    <property type="project" value="UniProtKB-SubCell"/>
</dbReference>
<proteinExistence type="predicted"/>
<protein>
    <submittedName>
        <fullName evidence="10">Glycosyltransferase family 39 protein</fullName>
    </submittedName>
</protein>
<reference evidence="10 11" key="1">
    <citation type="journal article" date="2019" name="Nat. Microbiol.">
        <title>Mediterranean grassland soil C-N compound turnover is dependent on rainfall and depth, and is mediated by genomically divergent microorganisms.</title>
        <authorList>
            <person name="Diamond S."/>
            <person name="Andeer P.F."/>
            <person name="Li Z."/>
            <person name="Crits-Christoph A."/>
            <person name="Burstein D."/>
            <person name="Anantharaman K."/>
            <person name="Lane K.R."/>
            <person name="Thomas B.C."/>
            <person name="Pan C."/>
            <person name="Northen T.R."/>
            <person name="Banfield J.F."/>
        </authorList>
    </citation>
    <scope>NUCLEOTIDE SEQUENCE [LARGE SCALE GENOMIC DNA]</scope>
    <source>
        <strain evidence="10">WS_8</strain>
    </source>
</reference>
<evidence type="ECO:0000313" key="10">
    <source>
        <dbReference type="EMBL" id="TMQ65864.1"/>
    </source>
</evidence>
<evidence type="ECO:0000256" key="5">
    <source>
        <dbReference type="ARBA" id="ARBA00022692"/>
    </source>
</evidence>
<dbReference type="EMBL" id="VBOY01000063">
    <property type="protein sequence ID" value="TMQ65864.1"/>
    <property type="molecule type" value="Genomic_DNA"/>
</dbReference>
<evidence type="ECO:0000259" key="9">
    <source>
        <dbReference type="Pfam" id="PF13231"/>
    </source>
</evidence>
<keyword evidence="3" id="KW-0328">Glycosyltransferase</keyword>
<feature type="transmembrane region" description="Helical" evidence="8">
    <location>
        <begin position="312"/>
        <end position="332"/>
    </location>
</feature>
<feature type="transmembrane region" description="Helical" evidence="8">
    <location>
        <begin position="136"/>
        <end position="154"/>
    </location>
</feature>
<organism evidence="10 11">
    <name type="scientific">Eiseniibacteriota bacterium</name>
    <dbReference type="NCBI Taxonomy" id="2212470"/>
    <lineage>
        <taxon>Bacteria</taxon>
        <taxon>Candidatus Eiseniibacteriota</taxon>
    </lineage>
</organism>
<keyword evidence="2" id="KW-1003">Cell membrane</keyword>
<name>A0A538TQG1_UNCEI</name>
<dbReference type="GO" id="GO:0016763">
    <property type="term" value="F:pentosyltransferase activity"/>
    <property type="evidence" value="ECO:0007669"/>
    <property type="project" value="TreeGrafter"/>
</dbReference>
<keyword evidence="7 8" id="KW-0472">Membrane</keyword>
<dbReference type="AlphaFoldDB" id="A0A538TQG1"/>
<comment type="caution">
    <text evidence="10">The sequence shown here is derived from an EMBL/GenBank/DDBJ whole genome shotgun (WGS) entry which is preliminary data.</text>
</comment>
<feature type="transmembrane region" description="Helical" evidence="8">
    <location>
        <begin position="166"/>
        <end position="190"/>
    </location>
</feature>
<dbReference type="Proteomes" id="UP000316609">
    <property type="component" value="Unassembled WGS sequence"/>
</dbReference>
<accession>A0A538TQG1</accession>
<feature type="transmembrane region" description="Helical" evidence="8">
    <location>
        <begin position="106"/>
        <end position="124"/>
    </location>
</feature>
<evidence type="ECO:0000256" key="1">
    <source>
        <dbReference type="ARBA" id="ARBA00004651"/>
    </source>
</evidence>
<gene>
    <name evidence="10" type="ORF">E6K78_07045</name>
</gene>
<keyword evidence="6 8" id="KW-1133">Transmembrane helix</keyword>
<feature type="transmembrane region" description="Helical" evidence="8">
    <location>
        <begin position="231"/>
        <end position="254"/>
    </location>
</feature>
<dbReference type="PANTHER" id="PTHR33908:SF11">
    <property type="entry name" value="MEMBRANE PROTEIN"/>
    <property type="match status" value="1"/>
</dbReference>
<evidence type="ECO:0000256" key="4">
    <source>
        <dbReference type="ARBA" id="ARBA00022679"/>
    </source>
</evidence>
<evidence type="ECO:0000256" key="3">
    <source>
        <dbReference type="ARBA" id="ARBA00022676"/>
    </source>
</evidence>
<dbReference type="GO" id="GO:0009103">
    <property type="term" value="P:lipopolysaccharide biosynthetic process"/>
    <property type="evidence" value="ECO:0007669"/>
    <property type="project" value="UniProtKB-ARBA"/>
</dbReference>
<feature type="domain" description="Glycosyltransferase RgtA/B/C/D-like" evidence="9">
    <location>
        <begin position="83"/>
        <end position="239"/>
    </location>
</feature>
<sequence length="571" mass="62348">MQAELAARVTAHASGRVHVTDRAGEDVRSRDHLLAFGMLAVGAILRGLYMFHHHVNVDEPQHLHVAWVWTQGLLIYRDAFDNHSPLFSMLMAPLVGLIGERSDIVVWMRFAMVPFVALSLWATWRIGRRLFSSRSALWAVVVTAVFPSFLLCSVEYRTDQLWTTVWLWALAVLVGGSLTVTRSFFVGLLMGASFGASMKTSLLATTLAVAAGLTLLTLVRRETRPPLGWLASRAAAAIVGLALVPAGIGAYFSAHRAWSALVYNTVQHNLVPRLGHDAPWRWPVALAVLPLLYSMARRLVNQTPDARVGARRALLLTGATLYFTAVNFLWPLVTRQDFLPLIPLAAIFVTPLLVKLDLWMSGTRFARAARLVPVVVVVALEVGPAVAAEPPWRDDTSPQRAFLSEVLRLTRPGDPLMDLKGECVFRTRSYYYALEHITRVRIARGLIRDDIATRLIATKTAFVTEDSGQFPPGAGSFMKAHYLVVGRLRALGCWLEPVPGDPATPRPFDIVIPGRYVVVADFGPGQGQLDGEGGAGPSQLGPGPHAYRAGLWASAVERGFSPFPGVGAGGR</sequence>
<evidence type="ECO:0000256" key="6">
    <source>
        <dbReference type="ARBA" id="ARBA00022989"/>
    </source>
</evidence>
<evidence type="ECO:0000256" key="8">
    <source>
        <dbReference type="SAM" id="Phobius"/>
    </source>
</evidence>
<feature type="transmembrane region" description="Helical" evidence="8">
    <location>
        <begin position="83"/>
        <end position="99"/>
    </location>
</feature>